<protein>
    <submittedName>
        <fullName evidence="1">Uncharacterized protein</fullName>
    </submittedName>
</protein>
<gene>
    <name evidence="1" type="ORF">SO694_00070130</name>
</gene>
<sequence length="193" mass="21611">MDSTLRFQACNDYGPNESVLSYTGSLGTQTLSQWATPAAPTIGRRMSSTDGLFNKQTLHFPGPGTYDLPSPDAISSRPCSPQHSFISERNTPNRRGRPLHAAHTARSPGSTPGPSSYRLTKANVESEPRWSFPKQRMPDIYDRPKWKSNMPHSHERVVTHTSKHRAPRTVFPTTKRMVEPRVWSQASATALVW</sequence>
<keyword evidence="2" id="KW-1185">Reference proteome</keyword>
<name>A0ABR1FZH3_AURAN</name>
<dbReference type="Pfam" id="PF07004">
    <property type="entry name" value="SHIPPO-rpt"/>
    <property type="match status" value="1"/>
</dbReference>
<reference evidence="1 2" key="1">
    <citation type="submission" date="2024-03" db="EMBL/GenBank/DDBJ databases">
        <title>Aureococcus anophagefferens CCMP1851 and Kratosvirus quantuckense: Draft genome of a second virus-susceptible host strain in the model system.</title>
        <authorList>
            <person name="Chase E."/>
            <person name="Truchon A.R."/>
            <person name="Schepens W."/>
            <person name="Wilhelm S.W."/>
        </authorList>
    </citation>
    <scope>NUCLEOTIDE SEQUENCE [LARGE SCALE GENOMIC DNA]</scope>
    <source>
        <strain evidence="1 2">CCMP1851</strain>
    </source>
</reference>
<dbReference type="KEGG" id="aaf:AURANDRAFT_68046"/>
<dbReference type="EMBL" id="JBBJCI010000164">
    <property type="protein sequence ID" value="KAK7241668.1"/>
    <property type="molecule type" value="Genomic_DNA"/>
</dbReference>
<evidence type="ECO:0000313" key="1">
    <source>
        <dbReference type="EMBL" id="KAK7241668.1"/>
    </source>
</evidence>
<dbReference type="Proteomes" id="UP001363151">
    <property type="component" value="Unassembled WGS sequence"/>
</dbReference>
<accession>A0ABR1FZH3</accession>
<dbReference type="InterPro" id="IPR010736">
    <property type="entry name" value="SHIPPO-rpt"/>
</dbReference>
<proteinExistence type="predicted"/>
<comment type="caution">
    <text evidence="1">The sequence shown here is derived from an EMBL/GenBank/DDBJ whole genome shotgun (WGS) entry which is preliminary data.</text>
</comment>
<organism evidence="1 2">
    <name type="scientific">Aureococcus anophagefferens</name>
    <name type="common">Harmful bloom alga</name>
    <dbReference type="NCBI Taxonomy" id="44056"/>
    <lineage>
        <taxon>Eukaryota</taxon>
        <taxon>Sar</taxon>
        <taxon>Stramenopiles</taxon>
        <taxon>Ochrophyta</taxon>
        <taxon>Pelagophyceae</taxon>
        <taxon>Pelagomonadales</taxon>
        <taxon>Pelagomonadaceae</taxon>
        <taxon>Aureococcus</taxon>
    </lineage>
</organism>
<evidence type="ECO:0000313" key="2">
    <source>
        <dbReference type="Proteomes" id="UP001363151"/>
    </source>
</evidence>